<feature type="region of interest" description="Disordered" evidence="1">
    <location>
        <begin position="178"/>
        <end position="201"/>
    </location>
</feature>
<proteinExistence type="predicted"/>
<protein>
    <submittedName>
        <fullName evidence="2">Uncharacterized protein</fullName>
    </submittedName>
</protein>
<feature type="region of interest" description="Disordered" evidence="1">
    <location>
        <begin position="221"/>
        <end position="399"/>
    </location>
</feature>
<accession>A0A9P6AYJ1</accession>
<feature type="compositionally biased region" description="Low complexity" evidence="1">
    <location>
        <begin position="115"/>
        <end position="130"/>
    </location>
</feature>
<feature type="compositionally biased region" description="Low complexity" evidence="1">
    <location>
        <begin position="317"/>
        <end position="327"/>
    </location>
</feature>
<reference evidence="2" key="1">
    <citation type="journal article" date="2020" name="Nat. Commun.">
        <title>Large-scale genome sequencing of mycorrhizal fungi provides insights into the early evolution of symbiotic traits.</title>
        <authorList>
            <person name="Miyauchi S."/>
            <person name="Kiss E."/>
            <person name="Kuo A."/>
            <person name="Drula E."/>
            <person name="Kohler A."/>
            <person name="Sanchez-Garcia M."/>
            <person name="Morin E."/>
            <person name="Andreopoulos B."/>
            <person name="Barry K.W."/>
            <person name="Bonito G."/>
            <person name="Buee M."/>
            <person name="Carver A."/>
            <person name="Chen C."/>
            <person name="Cichocki N."/>
            <person name="Clum A."/>
            <person name="Culley D."/>
            <person name="Crous P.W."/>
            <person name="Fauchery L."/>
            <person name="Girlanda M."/>
            <person name="Hayes R.D."/>
            <person name="Keri Z."/>
            <person name="LaButti K."/>
            <person name="Lipzen A."/>
            <person name="Lombard V."/>
            <person name="Magnuson J."/>
            <person name="Maillard F."/>
            <person name="Murat C."/>
            <person name="Nolan M."/>
            <person name="Ohm R.A."/>
            <person name="Pangilinan J."/>
            <person name="Pereira M.F."/>
            <person name="Perotto S."/>
            <person name="Peter M."/>
            <person name="Pfister S."/>
            <person name="Riley R."/>
            <person name="Sitrit Y."/>
            <person name="Stielow J.B."/>
            <person name="Szollosi G."/>
            <person name="Zifcakova L."/>
            <person name="Stursova M."/>
            <person name="Spatafora J.W."/>
            <person name="Tedersoo L."/>
            <person name="Vaario L.M."/>
            <person name="Yamada A."/>
            <person name="Yan M."/>
            <person name="Wang P."/>
            <person name="Xu J."/>
            <person name="Bruns T."/>
            <person name="Baldrian P."/>
            <person name="Vilgalys R."/>
            <person name="Dunand C."/>
            <person name="Henrissat B."/>
            <person name="Grigoriev I.V."/>
            <person name="Hibbett D."/>
            <person name="Nagy L.G."/>
            <person name="Martin F.M."/>
        </authorList>
    </citation>
    <scope>NUCLEOTIDE SEQUENCE</scope>
    <source>
        <strain evidence="2">UP504</strain>
    </source>
</reference>
<evidence type="ECO:0000313" key="2">
    <source>
        <dbReference type="EMBL" id="KAF9514391.1"/>
    </source>
</evidence>
<feature type="compositionally biased region" description="Acidic residues" evidence="1">
    <location>
        <begin position="144"/>
        <end position="153"/>
    </location>
</feature>
<feature type="compositionally biased region" description="Low complexity" evidence="1">
    <location>
        <begin position="265"/>
        <end position="276"/>
    </location>
</feature>
<comment type="caution">
    <text evidence="2">The sequence shown here is derived from an EMBL/GenBank/DDBJ whole genome shotgun (WGS) entry which is preliminary data.</text>
</comment>
<feature type="compositionally biased region" description="Low complexity" evidence="1">
    <location>
        <begin position="341"/>
        <end position="371"/>
    </location>
</feature>
<feature type="compositionally biased region" description="Polar residues" evidence="1">
    <location>
        <begin position="383"/>
        <end position="399"/>
    </location>
</feature>
<keyword evidence="3" id="KW-1185">Reference proteome</keyword>
<sequence>MDIDDPADGVPHEADAVDDSYMSIAATEFNPSPTRHSQADGMDMTGDISDMSIAATAYPGSGRESLATNAGEADAFTGPSSPQVVSYDEPPASHEFVVPVGRHIPRTDSDGNVLSPTPAEKAKAAALESLGKFSRDSGGNADPENGDDDDEEGPVVPIRIGNDMSIEDASRRIRAASEGLDFDDGGDQTMSTVSSDSTGDITGKHLAEATINFTAMRKSLPPTLPPTIDIAEAPAPSLPESVPFPSIPPSKASKGPSPPPLAVFTPATPTRSTSVPPRSPAKPPSFTAAFAPSVVTPRKRALSAPSPSPSPAKKRAASPSSSKPAKAVPINIFQTSPTKLPPLVVSPSKSSFLRPTSPAPAKVSKPAATPAMPEVRNPFVEPATSQPAPQANNARPLSM</sequence>
<feature type="compositionally biased region" description="Polar residues" evidence="1">
    <location>
        <begin position="188"/>
        <end position="200"/>
    </location>
</feature>
<organism evidence="2 3">
    <name type="scientific">Hydnum rufescens UP504</name>
    <dbReference type="NCBI Taxonomy" id="1448309"/>
    <lineage>
        <taxon>Eukaryota</taxon>
        <taxon>Fungi</taxon>
        <taxon>Dikarya</taxon>
        <taxon>Basidiomycota</taxon>
        <taxon>Agaricomycotina</taxon>
        <taxon>Agaricomycetes</taxon>
        <taxon>Cantharellales</taxon>
        <taxon>Hydnaceae</taxon>
        <taxon>Hydnum</taxon>
    </lineage>
</organism>
<feature type="region of interest" description="Disordered" evidence="1">
    <location>
        <begin position="101"/>
        <end position="164"/>
    </location>
</feature>
<dbReference type="AlphaFoldDB" id="A0A9P6AYJ1"/>
<evidence type="ECO:0000313" key="3">
    <source>
        <dbReference type="Proteomes" id="UP000886523"/>
    </source>
</evidence>
<name>A0A9P6AYJ1_9AGAM</name>
<dbReference type="Proteomes" id="UP000886523">
    <property type="component" value="Unassembled WGS sequence"/>
</dbReference>
<feature type="region of interest" description="Disordered" evidence="1">
    <location>
        <begin position="1"/>
        <end position="22"/>
    </location>
</feature>
<evidence type="ECO:0000256" key="1">
    <source>
        <dbReference type="SAM" id="MobiDB-lite"/>
    </source>
</evidence>
<dbReference type="EMBL" id="MU128961">
    <property type="protein sequence ID" value="KAF9514391.1"/>
    <property type="molecule type" value="Genomic_DNA"/>
</dbReference>
<feature type="region of interest" description="Disordered" evidence="1">
    <location>
        <begin position="55"/>
        <end position="89"/>
    </location>
</feature>
<gene>
    <name evidence="2" type="ORF">BS47DRAFT_880012</name>
</gene>